<reference evidence="4 5" key="1">
    <citation type="submission" date="2017-05" db="EMBL/GenBank/DDBJ databases">
        <title>Isolation of Rhodococcus sp. S2-17 biodegrading of BP-3.</title>
        <authorList>
            <person name="Lee Y."/>
            <person name="Kim K.H."/>
            <person name="Chun B.H."/>
            <person name="Jung H.S."/>
            <person name="Jeon C.O."/>
        </authorList>
    </citation>
    <scope>NUCLEOTIDE SEQUENCE [LARGE SCALE GENOMIC DNA]</scope>
    <source>
        <strain evidence="4 5">S2-17</strain>
        <plasmid evidence="5">prb98</plasmid>
    </source>
</reference>
<dbReference type="GO" id="GO:0004497">
    <property type="term" value="F:monooxygenase activity"/>
    <property type="evidence" value="ECO:0007669"/>
    <property type="project" value="UniProtKB-KW"/>
</dbReference>
<dbReference type="PANTHER" id="PTHR30137:SF8">
    <property type="entry name" value="BLR5498 PROTEIN"/>
    <property type="match status" value="1"/>
</dbReference>
<dbReference type="Pfam" id="PF00296">
    <property type="entry name" value="Bac_luciferase"/>
    <property type="match status" value="1"/>
</dbReference>
<organism evidence="4 5">
    <name type="scientific">Rhodococcus oxybenzonivorans</name>
    <dbReference type="NCBI Taxonomy" id="1990687"/>
    <lineage>
        <taxon>Bacteria</taxon>
        <taxon>Bacillati</taxon>
        <taxon>Actinomycetota</taxon>
        <taxon>Actinomycetes</taxon>
        <taxon>Mycobacteriales</taxon>
        <taxon>Nocardiaceae</taxon>
        <taxon>Rhodococcus</taxon>
    </lineage>
</organism>
<dbReference type="GO" id="GO:0005829">
    <property type="term" value="C:cytosol"/>
    <property type="evidence" value="ECO:0007669"/>
    <property type="project" value="TreeGrafter"/>
</dbReference>
<dbReference type="Gene3D" id="3.20.20.30">
    <property type="entry name" value="Luciferase-like domain"/>
    <property type="match status" value="1"/>
</dbReference>
<dbReference type="SUPFAM" id="SSF51679">
    <property type="entry name" value="Bacterial luciferase-like"/>
    <property type="match status" value="1"/>
</dbReference>
<evidence type="ECO:0000256" key="1">
    <source>
        <dbReference type="ARBA" id="ARBA00023002"/>
    </source>
</evidence>
<evidence type="ECO:0000313" key="5">
    <source>
        <dbReference type="Proteomes" id="UP000245711"/>
    </source>
</evidence>
<keyword evidence="1" id="KW-0560">Oxidoreductase</keyword>
<dbReference type="InterPro" id="IPR050766">
    <property type="entry name" value="Bact_Lucif_Oxidored"/>
</dbReference>
<dbReference type="KEGG" id="roz:CBI38_34890"/>
<keyword evidence="5" id="KW-1185">Reference proteome</keyword>
<dbReference type="RefSeq" id="WP_109335999.1">
    <property type="nucleotide sequence ID" value="NZ_CP021355.1"/>
</dbReference>
<keyword evidence="4" id="KW-0614">Plasmid</keyword>
<name>A0A2S2C6S0_9NOCA</name>
<dbReference type="PANTHER" id="PTHR30137">
    <property type="entry name" value="LUCIFERASE-LIKE MONOOXYGENASE"/>
    <property type="match status" value="1"/>
</dbReference>
<gene>
    <name evidence="4" type="ORF">CBI38_34890</name>
</gene>
<evidence type="ECO:0000256" key="2">
    <source>
        <dbReference type="ARBA" id="ARBA00023033"/>
    </source>
</evidence>
<sequence length="357" mass="40595">MHFGTLLLFAQAGKSMSEAELFKAEVDLGVYAEECGLDSVWAPEHHFDAPYCMSPDNLDVLNHIAARTSTIQLGTGAIILPWHHDPVRLVERLNILDIMSDGRVLLGVGRGLARVEYETFGIEMEDSRGRYDEAAEMLLSGLRDGVVEKFDGKHYQQARATIHPRSDHSWDDRLHTIAMSPPSVMQAAEFGGSLMCFNYQYPIEQQAAVFDEWREKYRETHKTEPPAPVLLDFAYCHEDADHVEAHMQKYLGAFYNAMVDHYEFDGKHFGKTHNYESYQNSADMLREVGREAGFQAFSDLQLKGTPDQIIETIKMRRELIGDYKQMFLCSYGGQSFDEVKASMKLFGEKVVPAFKDL</sequence>
<dbReference type="OrthoDB" id="7903015at2"/>
<keyword evidence="2" id="KW-0503">Monooxygenase</keyword>
<dbReference type="GO" id="GO:0016705">
    <property type="term" value="F:oxidoreductase activity, acting on paired donors, with incorporation or reduction of molecular oxygen"/>
    <property type="evidence" value="ECO:0007669"/>
    <property type="project" value="InterPro"/>
</dbReference>
<evidence type="ECO:0000313" key="4">
    <source>
        <dbReference type="EMBL" id="AWK76555.1"/>
    </source>
</evidence>
<proteinExistence type="predicted"/>
<dbReference type="EMBL" id="CP021355">
    <property type="protein sequence ID" value="AWK76555.1"/>
    <property type="molecule type" value="Genomic_DNA"/>
</dbReference>
<dbReference type="InterPro" id="IPR036661">
    <property type="entry name" value="Luciferase-like_sf"/>
</dbReference>
<geneLocation type="plasmid" evidence="5">
    <name>prb98</name>
</geneLocation>
<accession>A0A2S2C6S0</accession>
<evidence type="ECO:0000259" key="3">
    <source>
        <dbReference type="Pfam" id="PF00296"/>
    </source>
</evidence>
<protein>
    <submittedName>
        <fullName evidence="4">LLM class flavin-dependent oxidoreductase</fullName>
    </submittedName>
</protein>
<feature type="domain" description="Luciferase-like" evidence="3">
    <location>
        <begin position="1"/>
        <end position="320"/>
    </location>
</feature>
<dbReference type="AlphaFoldDB" id="A0A2S2C6S0"/>
<dbReference type="Proteomes" id="UP000245711">
    <property type="component" value="Plasmid pRB98"/>
</dbReference>
<dbReference type="InterPro" id="IPR011251">
    <property type="entry name" value="Luciferase-like_dom"/>
</dbReference>